<feature type="transmembrane region" description="Helical" evidence="1">
    <location>
        <begin position="120"/>
        <end position="140"/>
    </location>
</feature>
<proteinExistence type="predicted"/>
<keyword evidence="1" id="KW-1133">Transmembrane helix</keyword>
<sequence length="184" mass="21490">MNDKKFSFMMGIFCILNTIQFLIFEVNEVAYIGYEDNFSIYRETKSELVSWVTTYKKHINICLSTITLMVSSLLLYCIHISNYVGLLCYTMWIITYELLSFSVVLLTNGTVKEQFKELRYLHLIFQVSRMILHFFCLPFVTKYAYSLYKDLKTLSKTGRCKRSSVGTVDSWRPVGLGTLSHKLN</sequence>
<evidence type="ECO:0000313" key="3">
    <source>
        <dbReference type="RefSeq" id="XP_022437501.1"/>
    </source>
</evidence>
<feature type="transmembrane region" description="Helical" evidence="1">
    <location>
        <begin position="6"/>
        <end position="24"/>
    </location>
</feature>
<dbReference type="PANTHER" id="PTHR34928">
    <property type="entry name" value="TRANSMEMBRANE PROTEIN 217"/>
    <property type="match status" value="1"/>
</dbReference>
<evidence type="ECO:0000256" key="1">
    <source>
        <dbReference type="SAM" id="Phobius"/>
    </source>
</evidence>
<dbReference type="RefSeq" id="XP_022437501.1">
    <property type="nucleotide sequence ID" value="XM_022581793.2"/>
</dbReference>
<dbReference type="AlphaFoldDB" id="A0A2Y9NX58"/>
<protein>
    <submittedName>
        <fullName evidence="3">Transmembrane protein 217-like</fullName>
    </submittedName>
</protein>
<dbReference type="PANTHER" id="PTHR34928:SF3">
    <property type="entry name" value="TRANSMEMBRANE PROTEIN 217B-RELATED"/>
    <property type="match status" value="1"/>
</dbReference>
<accession>A0A2Y9NX58</accession>
<dbReference type="GeneID" id="111178757"/>
<keyword evidence="1" id="KW-0812">Transmembrane</keyword>
<dbReference type="Pfam" id="PF15049">
    <property type="entry name" value="DUF4534"/>
    <property type="match status" value="1"/>
</dbReference>
<organism evidence="2 3">
    <name type="scientific">Delphinapterus leucas</name>
    <name type="common">Beluga whale</name>
    <dbReference type="NCBI Taxonomy" id="9749"/>
    <lineage>
        <taxon>Eukaryota</taxon>
        <taxon>Metazoa</taxon>
        <taxon>Chordata</taxon>
        <taxon>Craniata</taxon>
        <taxon>Vertebrata</taxon>
        <taxon>Euteleostomi</taxon>
        <taxon>Mammalia</taxon>
        <taxon>Eutheria</taxon>
        <taxon>Laurasiatheria</taxon>
        <taxon>Artiodactyla</taxon>
        <taxon>Whippomorpha</taxon>
        <taxon>Cetacea</taxon>
        <taxon>Odontoceti</taxon>
        <taxon>Monodontidae</taxon>
        <taxon>Delphinapterus</taxon>
    </lineage>
</organism>
<dbReference type="InterPro" id="IPR027862">
    <property type="entry name" value="DUF4534"/>
</dbReference>
<feature type="transmembrane region" description="Helical" evidence="1">
    <location>
        <begin position="89"/>
        <end position="108"/>
    </location>
</feature>
<dbReference type="InParanoid" id="A0A2Y9NX58"/>
<feature type="transmembrane region" description="Helical" evidence="1">
    <location>
        <begin position="61"/>
        <end position="83"/>
    </location>
</feature>
<reference evidence="3" key="1">
    <citation type="submission" date="2025-08" db="UniProtKB">
        <authorList>
            <consortium name="RefSeq"/>
        </authorList>
    </citation>
    <scope>IDENTIFICATION</scope>
    <source>
        <tissue evidence="3">Blood</tissue>
    </source>
</reference>
<keyword evidence="1" id="KW-0472">Membrane</keyword>
<keyword evidence="2" id="KW-1185">Reference proteome</keyword>
<gene>
    <name evidence="3" type="primary">LOC111178757</name>
</gene>
<name>A0A2Y9NX58_DELLE</name>
<dbReference type="Proteomes" id="UP000248483">
    <property type="component" value="Unplaced"/>
</dbReference>
<dbReference type="KEGG" id="dle:111178757"/>
<evidence type="ECO:0000313" key="2">
    <source>
        <dbReference type="Proteomes" id="UP000248483"/>
    </source>
</evidence>